<reference evidence="2 3" key="1">
    <citation type="submission" date="2014-03" db="EMBL/GenBank/DDBJ databases">
        <title>Draft genome of the hookworm Oesophagostomum dentatum.</title>
        <authorList>
            <person name="Mitreva M."/>
        </authorList>
    </citation>
    <scope>NUCLEOTIDE SEQUENCE [LARGE SCALE GENOMIC DNA]</scope>
    <source>
        <strain evidence="2 3">OD-Hann</strain>
    </source>
</reference>
<gene>
    <name evidence="2" type="ORF">OESDEN_05665</name>
</gene>
<feature type="region of interest" description="Disordered" evidence="1">
    <location>
        <begin position="48"/>
        <end position="82"/>
    </location>
</feature>
<feature type="compositionally biased region" description="Basic and acidic residues" evidence="1">
    <location>
        <begin position="55"/>
        <end position="82"/>
    </location>
</feature>
<feature type="region of interest" description="Disordered" evidence="1">
    <location>
        <begin position="155"/>
        <end position="186"/>
    </location>
</feature>
<evidence type="ECO:0000313" key="2">
    <source>
        <dbReference type="EMBL" id="KHJ94402.1"/>
    </source>
</evidence>
<dbReference type="Proteomes" id="UP000053660">
    <property type="component" value="Unassembled WGS sequence"/>
</dbReference>
<feature type="compositionally biased region" description="Polar residues" evidence="1">
    <location>
        <begin position="258"/>
        <end position="267"/>
    </location>
</feature>
<feature type="compositionally biased region" description="Polar residues" evidence="1">
    <location>
        <begin position="155"/>
        <end position="176"/>
    </location>
</feature>
<protein>
    <recommendedName>
        <fullName evidence="4">Peptidase A2 domain-containing protein</fullName>
    </recommendedName>
</protein>
<sequence length="321" mass="36345">MSEKVLCEEQKEGRHLSTDEILKILENTTAMKGTIALTTDAFQDRFNVNQSRPPHYREASGHYRDPPSRAAREVPRNQSEQKSKQRVHCICGSSAHGISQCTTFTTPEARRSEAIKRKLCWKCFNNNHKSSDCRFLKACPRCGKDHHSSLCMTERSTGNGAIPQRIQTQPRSSYQGPNARREGTSQNAELVCPETNSSNETRQEQYVLMTATALAFNMDTMDYEPVTIFFDTGAQKSFINSDKSTKLRLPIARNTSFTTQPRSSYQGQYARRQGASQNAELVCPETNSTNETRQEQYVLMTATALAFNMDTMDYEPVTIFF</sequence>
<accession>A0A0B1TEZ4</accession>
<evidence type="ECO:0008006" key="4">
    <source>
        <dbReference type="Google" id="ProtNLM"/>
    </source>
</evidence>
<evidence type="ECO:0000313" key="3">
    <source>
        <dbReference type="Proteomes" id="UP000053660"/>
    </source>
</evidence>
<dbReference type="AlphaFoldDB" id="A0A0B1TEZ4"/>
<dbReference type="OrthoDB" id="5864896at2759"/>
<keyword evidence="3" id="KW-1185">Reference proteome</keyword>
<dbReference type="EMBL" id="KN550345">
    <property type="protein sequence ID" value="KHJ94402.1"/>
    <property type="molecule type" value="Genomic_DNA"/>
</dbReference>
<evidence type="ECO:0000256" key="1">
    <source>
        <dbReference type="SAM" id="MobiDB-lite"/>
    </source>
</evidence>
<proteinExistence type="predicted"/>
<name>A0A0B1TEZ4_OESDE</name>
<organism evidence="2 3">
    <name type="scientific">Oesophagostomum dentatum</name>
    <name type="common">Nodular worm</name>
    <dbReference type="NCBI Taxonomy" id="61180"/>
    <lineage>
        <taxon>Eukaryota</taxon>
        <taxon>Metazoa</taxon>
        <taxon>Ecdysozoa</taxon>
        <taxon>Nematoda</taxon>
        <taxon>Chromadorea</taxon>
        <taxon>Rhabditida</taxon>
        <taxon>Rhabditina</taxon>
        <taxon>Rhabditomorpha</taxon>
        <taxon>Strongyloidea</taxon>
        <taxon>Strongylidae</taxon>
        <taxon>Oesophagostomum</taxon>
    </lineage>
</organism>
<feature type="region of interest" description="Disordered" evidence="1">
    <location>
        <begin position="258"/>
        <end position="281"/>
    </location>
</feature>